<dbReference type="Proteomes" id="UP000515981">
    <property type="component" value="Chromosome"/>
</dbReference>
<gene>
    <name evidence="1" type="ORF">H9Q77_04840</name>
</gene>
<dbReference type="EMBL" id="CP060633">
    <property type="protein sequence ID" value="QNM04114.1"/>
    <property type="molecule type" value="Genomic_DNA"/>
</dbReference>
<reference evidence="1 2" key="1">
    <citation type="submission" date="2020-08" db="EMBL/GenBank/DDBJ databases">
        <authorList>
            <person name="Liu C."/>
            <person name="Sun Q."/>
        </authorList>
    </citation>
    <scope>NUCLEOTIDE SEQUENCE [LARGE SCALE GENOMIC DNA]</scope>
    <source>
        <strain evidence="1 2">NSJ-8</strain>
    </source>
</reference>
<protein>
    <submittedName>
        <fullName evidence="1">Uncharacterized protein</fullName>
    </submittedName>
</protein>
<dbReference type="KEGG" id="ssun:H9Q77_04840"/>
<dbReference type="SMR" id="A0A7G9FZY2"/>
<dbReference type="InterPro" id="IPR032724">
    <property type="entry name" value="SCP1.201-like"/>
</dbReference>
<sequence>MSLPEYDGTTTHGVLVLDDGTQIGFTSGNGDPRYTNYRNNGHVEQKSALYMRENNISNATVYHNNTNGTCGYCNTMTATFLPEGATLTVVPPENAVANNSRAIDYVKTYTGTSNDPKISPRYKGN</sequence>
<name>A0A7G9FZY2_9FIRM</name>
<evidence type="ECO:0000313" key="2">
    <source>
        <dbReference type="Proteomes" id="UP000515981"/>
    </source>
</evidence>
<keyword evidence="2" id="KW-1185">Reference proteome</keyword>
<proteinExistence type="predicted"/>
<dbReference type="AlphaFoldDB" id="A0A7G9FZY2"/>
<evidence type="ECO:0000313" key="1">
    <source>
        <dbReference type="EMBL" id="QNM04114.1"/>
    </source>
</evidence>
<dbReference type="Pfam" id="PF14428">
    <property type="entry name" value="DddA-like"/>
    <property type="match status" value="1"/>
</dbReference>
<organism evidence="1 2">
    <name type="scientific">Simiaoa sunii</name>
    <dbReference type="NCBI Taxonomy" id="2763672"/>
    <lineage>
        <taxon>Bacteria</taxon>
        <taxon>Bacillati</taxon>
        <taxon>Bacillota</taxon>
        <taxon>Clostridia</taxon>
        <taxon>Lachnospirales</taxon>
        <taxon>Lachnospiraceae</taxon>
        <taxon>Simiaoa</taxon>
    </lineage>
</organism>
<accession>A0A7G9FZY2</accession>